<evidence type="ECO:0000313" key="1">
    <source>
        <dbReference type="EMBL" id="PXV62688.1"/>
    </source>
</evidence>
<dbReference type="SUPFAM" id="SSF56281">
    <property type="entry name" value="Metallo-hydrolase/oxidoreductase"/>
    <property type="match status" value="1"/>
</dbReference>
<dbReference type="Proteomes" id="UP000247973">
    <property type="component" value="Unassembled WGS sequence"/>
</dbReference>
<dbReference type="RefSeq" id="WP_110311355.1">
    <property type="nucleotide sequence ID" value="NZ_QICL01000018.1"/>
</dbReference>
<gene>
    <name evidence="1" type="ORF">CLV62_11877</name>
</gene>
<dbReference type="PANTHER" id="PTHR42967">
    <property type="entry name" value="METAL DEPENDENT HYDROLASE"/>
    <property type="match status" value="1"/>
</dbReference>
<protein>
    <submittedName>
        <fullName evidence="1">L-ascorbate metabolism protein UlaG (Beta-lactamase superfamily)</fullName>
    </submittedName>
</protein>
<dbReference type="OrthoDB" id="36975at2"/>
<sequence>MRLTYIYHSGFAIEAANFTIIIDYYQDSINKNHGVVTDRLLHRPQKLYVLVSHGHADHFNPEILKWREERQDITYIFSKDIETAAKTAFCDIIFIDKDEQYKDDILQIDAFGSTDLGISFKIKADNKVIFHAGDLNNWHWNEESTDEEIKEAEEFYSRELDHLASSTPAIDIAMFPVDPRLGKDYMKGADQFLEKIPTKLVIPMHFDTAYDKAAEIKNIAEKYNTEVFVPSHRGDTIEI</sequence>
<dbReference type="Pfam" id="PF13483">
    <property type="entry name" value="Lactamase_B_3"/>
    <property type="match status" value="1"/>
</dbReference>
<dbReference type="Gene3D" id="3.60.15.10">
    <property type="entry name" value="Ribonuclease Z/Hydroxyacylglutathione hydrolase-like"/>
    <property type="match status" value="1"/>
</dbReference>
<accession>A0A2V3PLT9</accession>
<dbReference type="PANTHER" id="PTHR42967:SF1">
    <property type="entry name" value="MBL FOLD METALLO-HYDROLASE"/>
    <property type="match status" value="1"/>
</dbReference>
<organism evidence="1 2">
    <name type="scientific">Dysgonomonas alginatilytica</name>
    <dbReference type="NCBI Taxonomy" id="1605892"/>
    <lineage>
        <taxon>Bacteria</taxon>
        <taxon>Pseudomonadati</taxon>
        <taxon>Bacteroidota</taxon>
        <taxon>Bacteroidia</taxon>
        <taxon>Bacteroidales</taxon>
        <taxon>Dysgonomonadaceae</taxon>
        <taxon>Dysgonomonas</taxon>
    </lineage>
</organism>
<reference evidence="1 2" key="1">
    <citation type="submission" date="2018-03" db="EMBL/GenBank/DDBJ databases">
        <title>Genomic Encyclopedia of Archaeal and Bacterial Type Strains, Phase II (KMG-II): from individual species to whole genera.</title>
        <authorList>
            <person name="Goeker M."/>
        </authorList>
    </citation>
    <scope>NUCLEOTIDE SEQUENCE [LARGE SCALE GENOMIC DNA]</scope>
    <source>
        <strain evidence="1 2">DSM 100214</strain>
    </source>
</reference>
<evidence type="ECO:0000313" key="2">
    <source>
        <dbReference type="Proteomes" id="UP000247973"/>
    </source>
</evidence>
<keyword evidence="2" id="KW-1185">Reference proteome</keyword>
<dbReference type="EMBL" id="QICL01000018">
    <property type="protein sequence ID" value="PXV62688.1"/>
    <property type="molecule type" value="Genomic_DNA"/>
</dbReference>
<proteinExistence type="predicted"/>
<dbReference type="AlphaFoldDB" id="A0A2V3PLT9"/>
<dbReference type="InterPro" id="IPR036866">
    <property type="entry name" value="RibonucZ/Hydroxyglut_hydro"/>
</dbReference>
<name>A0A2V3PLT9_9BACT</name>
<comment type="caution">
    <text evidence="1">The sequence shown here is derived from an EMBL/GenBank/DDBJ whole genome shotgun (WGS) entry which is preliminary data.</text>
</comment>